<evidence type="ECO:0000256" key="3">
    <source>
        <dbReference type="ARBA" id="ARBA00022833"/>
    </source>
</evidence>
<keyword evidence="1" id="KW-0479">Metal-binding</keyword>
<evidence type="ECO:0000256" key="2">
    <source>
        <dbReference type="ARBA" id="ARBA00022771"/>
    </source>
</evidence>
<dbReference type="SUPFAM" id="SSF144232">
    <property type="entry name" value="HIT/MYND zinc finger-like"/>
    <property type="match status" value="1"/>
</dbReference>
<dbReference type="EMBL" id="JAWWNJ010000028">
    <property type="protein sequence ID" value="KAK7028718.1"/>
    <property type="molecule type" value="Genomic_DNA"/>
</dbReference>
<evidence type="ECO:0000313" key="7">
    <source>
        <dbReference type="Proteomes" id="UP001362999"/>
    </source>
</evidence>
<evidence type="ECO:0000259" key="5">
    <source>
        <dbReference type="PROSITE" id="PS50865"/>
    </source>
</evidence>
<evidence type="ECO:0000256" key="1">
    <source>
        <dbReference type="ARBA" id="ARBA00022723"/>
    </source>
</evidence>
<gene>
    <name evidence="6" type="ORF">R3P38DRAFT_2937905</name>
</gene>
<dbReference type="PROSITE" id="PS50865">
    <property type="entry name" value="ZF_MYND_2"/>
    <property type="match status" value="1"/>
</dbReference>
<dbReference type="Proteomes" id="UP001362999">
    <property type="component" value="Unassembled WGS sequence"/>
</dbReference>
<dbReference type="Gene3D" id="6.10.140.2220">
    <property type="match status" value="1"/>
</dbReference>
<feature type="domain" description="MYND-type" evidence="5">
    <location>
        <begin position="435"/>
        <end position="476"/>
    </location>
</feature>
<sequence>MHPDLRVNNLDRLPLARRSLAKSLIADTSLTLLTQLSDSMREASHRPARIKEFLPVFYILLDPARIPEIEALDILDPNTYGNLWGGIMSLDCLSLSRLSFPIFPDLWPRISNWSLFLVTHEGFLSSVFGSEQTRRPSLQIMEFCGYMAQNAANKAAILSTPASRVLAMHSWAYIPAANVPKQQHSIRLIYNIIVEGKFGWDDIPDRLAGSVSDLARLIMRQCEQIVPLKDSKPKVHLNCDHRHLLVIAFALVAQLDRIDDEEEHEFPLLAALVRRGFVKTVTITARAVSTGNVPCSSHRTPNELPYCLTFLREVFRISKGNREIRMALRCEVLPTLLELSRREEHRSVAENSTVRGLVDALAQCTVFYHILGDLSKYLAEIDDRIDEYLSKLPVDYQDGDLANSWRTLQKAVAERMYYRTVFDSEKSPSLGVCGNAECGIIADKKKLRRCSSCRGVMYCSRQCQALHWQSRHRSSCALEEASCRNLRLNYTHQEYEFLLHLVHYDYLRERLFIAAQHIQGWADKPGAWFFTQFDYRRFPAKVATFSGKEQSLGALRGSGFMDVRLITLPYGLNGSRDLGMIKVSRESSVVPDKLKDIAVRMGSESLTNRQLSDECKAAMELEGVTTMTWDASTPEVFY</sequence>
<keyword evidence="3" id="KW-0862">Zinc</keyword>
<comment type="caution">
    <text evidence="6">The sequence shown here is derived from an EMBL/GenBank/DDBJ whole genome shotgun (WGS) entry which is preliminary data.</text>
</comment>
<dbReference type="GO" id="GO:0008270">
    <property type="term" value="F:zinc ion binding"/>
    <property type="evidence" value="ECO:0007669"/>
    <property type="project" value="UniProtKB-KW"/>
</dbReference>
<keyword evidence="2 4" id="KW-0863">Zinc-finger</keyword>
<protein>
    <recommendedName>
        <fullName evidence="5">MYND-type domain-containing protein</fullName>
    </recommendedName>
</protein>
<keyword evidence="7" id="KW-1185">Reference proteome</keyword>
<accession>A0AAW0BQT2</accession>
<reference evidence="6 7" key="1">
    <citation type="journal article" date="2024" name="J Genomics">
        <title>Draft genome sequencing and assembly of Favolaschia claudopus CIRM-BRFM 2984 isolated from oak limbs.</title>
        <authorList>
            <person name="Navarro D."/>
            <person name="Drula E."/>
            <person name="Chaduli D."/>
            <person name="Cazenave R."/>
            <person name="Ahrendt S."/>
            <person name="Wang J."/>
            <person name="Lipzen A."/>
            <person name="Daum C."/>
            <person name="Barry K."/>
            <person name="Grigoriev I.V."/>
            <person name="Favel A."/>
            <person name="Rosso M.N."/>
            <person name="Martin F."/>
        </authorList>
    </citation>
    <scope>NUCLEOTIDE SEQUENCE [LARGE SCALE GENOMIC DNA]</scope>
    <source>
        <strain evidence="6 7">CIRM-BRFM 2984</strain>
    </source>
</reference>
<dbReference type="InterPro" id="IPR002893">
    <property type="entry name" value="Znf_MYND"/>
</dbReference>
<evidence type="ECO:0000313" key="6">
    <source>
        <dbReference type="EMBL" id="KAK7028718.1"/>
    </source>
</evidence>
<dbReference type="AlphaFoldDB" id="A0AAW0BQT2"/>
<proteinExistence type="predicted"/>
<organism evidence="6 7">
    <name type="scientific">Favolaschia claudopus</name>
    <dbReference type="NCBI Taxonomy" id="2862362"/>
    <lineage>
        <taxon>Eukaryota</taxon>
        <taxon>Fungi</taxon>
        <taxon>Dikarya</taxon>
        <taxon>Basidiomycota</taxon>
        <taxon>Agaricomycotina</taxon>
        <taxon>Agaricomycetes</taxon>
        <taxon>Agaricomycetidae</taxon>
        <taxon>Agaricales</taxon>
        <taxon>Marasmiineae</taxon>
        <taxon>Mycenaceae</taxon>
        <taxon>Favolaschia</taxon>
    </lineage>
</organism>
<dbReference type="Pfam" id="PF01753">
    <property type="entry name" value="zf-MYND"/>
    <property type="match status" value="1"/>
</dbReference>
<name>A0AAW0BQT2_9AGAR</name>
<evidence type="ECO:0000256" key="4">
    <source>
        <dbReference type="PROSITE-ProRule" id="PRU00134"/>
    </source>
</evidence>